<dbReference type="PANTHER" id="PTHR46609">
    <property type="entry name" value="EXONUCLEASE, PHAGE-TYPE/RECB, C-TERMINAL DOMAIN-CONTAINING PROTEIN"/>
    <property type="match status" value="1"/>
</dbReference>
<dbReference type="GO" id="GO:0003677">
    <property type="term" value="F:DNA binding"/>
    <property type="evidence" value="ECO:0007669"/>
    <property type="project" value="InterPro"/>
</dbReference>
<dbReference type="InterPro" id="IPR051703">
    <property type="entry name" value="NF-kappa-B_Signaling_Reg"/>
</dbReference>
<evidence type="ECO:0000313" key="2">
    <source>
        <dbReference type="EMBL" id="KAJ8049591.1"/>
    </source>
</evidence>
<dbReference type="InterPro" id="IPR011335">
    <property type="entry name" value="Restrct_endonuc-II-like"/>
</dbReference>
<dbReference type="PRINTS" id="PR00924">
    <property type="entry name" value="ALKEXNUCLASE"/>
</dbReference>
<dbReference type="AlphaFoldDB" id="A0A9Q1HLB6"/>
<dbReference type="CDD" id="cd22343">
    <property type="entry name" value="PDDEXK_lambda_exonuclease-like"/>
    <property type="match status" value="1"/>
</dbReference>
<dbReference type="Gene3D" id="3.90.320.10">
    <property type="match status" value="1"/>
</dbReference>
<keyword evidence="3" id="KW-1185">Reference proteome</keyword>
<dbReference type="EMBL" id="JAIZAY010000001">
    <property type="protein sequence ID" value="KAJ8049591.1"/>
    <property type="molecule type" value="Genomic_DNA"/>
</dbReference>
<dbReference type="GO" id="GO:0006281">
    <property type="term" value="P:DNA repair"/>
    <property type="evidence" value="ECO:0007669"/>
    <property type="project" value="UniProtKB-ARBA"/>
</dbReference>
<dbReference type="Pfam" id="PF09588">
    <property type="entry name" value="YqaJ"/>
    <property type="match status" value="1"/>
</dbReference>
<dbReference type="GO" id="GO:0004527">
    <property type="term" value="F:exonuclease activity"/>
    <property type="evidence" value="ECO:0007669"/>
    <property type="project" value="InterPro"/>
</dbReference>
<dbReference type="InterPro" id="IPR001616">
    <property type="entry name" value="Herpes_alk_exo"/>
</dbReference>
<sequence>MVASCQDSTLFRYLEDDHKISTPIYPHDAIFNEVLWVSKDLEVETIPNVPIPQPLPALAVGTNTISEFLDQLPEYTVEEVSQIEIATRGQFDNPQWKRMREGRITASKLKSVVSRNKTLHSDDSNHSKDPVPIIKQIMGYETINENIPNLKYGRLMEPKAREVYRQLLHEQGHQDLSIRECGLFVDPQNVFIGASSDALVDCSCCSSGVLEIKCPRSVIGEKPTPSNYKPLSRTTGLLDKQHAYFFQCQAQMAVTKRLWCDFFCVLAGVIFLFRTYTL</sequence>
<dbReference type="InterPro" id="IPR019080">
    <property type="entry name" value="YqaJ_viral_recombinase"/>
</dbReference>
<feature type="domain" description="YqaJ viral recombinase" evidence="1">
    <location>
        <begin position="95"/>
        <end position="256"/>
    </location>
</feature>
<name>A0A9Q1HLB6_HOLLE</name>
<proteinExistence type="predicted"/>
<protein>
    <recommendedName>
        <fullName evidence="1">YqaJ viral recombinase domain-containing protein</fullName>
    </recommendedName>
</protein>
<comment type="caution">
    <text evidence="2">The sequence shown here is derived from an EMBL/GenBank/DDBJ whole genome shotgun (WGS) entry which is preliminary data.</text>
</comment>
<organism evidence="2 3">
    <name type="scientific">Holothuria leucospilota</name>
    <name type="common">Black long sea cucumber</name>
    <name type="synonym">Mertensiothuria leucospilota</name>
    <dbReference type="NCBI Taxonomy" id="206669"/>
    <lineage>
        <taxon>Eukaryota</taxon>
        <taxon>Metazoa</taxon>
        <taxon>Echinodermata</taxon>
        <taxon>Eleutherozoa</taxon>
        <taxon>Echinozoa</taxon>
        <taxon>Holothuroidea</taxon>
        <taxon>Aspidochirotacea</taxon>
        <taxon>Aspidochirotida</taxon>
        <taxon>Holothuriidae</taxon>
        <taxon>Holothuria</taxon>
    </lineage>
</organism>
<dbReference type="SUPFAM" id="SSF52980">
    <property type="entry name" value="Restriction endonuclease-like"/>
    <property type="match status" value="1"/>
</dbReference>
<dbReference type="PANTHER" id="PTHR46609:SF8">
    <property type="entry name" value="YQAJ VIRAL RECOMBINASE DOMAIN-CONTAINING PROTEIN"/>
    <property type="match status" value="1"/>
</dbReference>
<accession>A0A9Q1HLB6</accession>
<reference evidence="2" key="1">
    <citation type="submission" date="2021-10" db="EMBL/GenBank/DDBJ databases">
        <title>Tropical sea cucumber genome reveals ecological adaptation and Cuvierian tubules defense mechanism.</title>
        <authorList>
            <person name="Chen T."/>
        </authorList>
    </citation>
    <scope>NUCLEOTIDE SEQUENCE</scope>
    <source>
        <strain evidence="2">Nanhai2018</strain>
        <tissue evidence="2">Muscle</tissue>
    </source>
</reference>
<dbReference type="InterPro" id="IPR011604">
    <property type="entry name" value="PDDEXK-like_dom_sf"/>
</dbReference>
<evidence type="ECO:0000259" key="1">
    <source>
        <dbReference type="Pfam" id="PF09588"/>
    </source>
</evidence>
<dbReference type="OrthoDB" id="10063170at2759"/>
<gene>
    <name evidence="2" type="ORF">HOLleu_02394</name>
</gene>
<evidence type="ECO:0000313" key="3">
    <source>
        <dbReference type="Proteomes" id="UP001152320"/>
    </source>
</evidence>
<dbReference type="Proteomes" id="UP001152320">
    <property type="component" value="Chromosome 1"/>
</dbReference>